<keyword evidence="1" id="KW-0479">Metal-binding</keyword>
<organism evidence="3">
    <name type="scientific">Rhizophagus irregularis (strain DAOM 181602 / DAOM 197198 / MUCL 43194)</name>
    <name type="common">Arbuscular mycorrhizal fungus</name>
    <name type="synonym">Glomus intraradices</name>
    <dbReference type="NCBI Taxonomy" id="747089"/>
    <lineage>
        <taxon>Eukaryota</taxon>
        <taxon>Fungi</taxon>
        <taxon>Fungi incertae sedis</taxon>
        <taxon>Mucoromycota</taxon>
        <taxon>Glomeromycotina</taxon>
        <taxon>Glomeromycetes</taxon>
        <taxon>Glomerales</taxon>
        <taxon>Glomeraceae</taxon>
        <taxon>Rhizophagus</taxon>
    </lineage>
</organism>
<reference evidence="3" key="1">
    <citation type="submission" date="2013-07" db="EMBL/GenBank/DDBJ databases">
        <title>The genome of an arbuscular mycorrhizal fungus provides insights into the evolution of the oldest plant symbiosis.</title>
        <authorList>
            <consortium name="DOE Joint Genome Institute"/>
            <person name="Tisserant E."/>
            <person name="Malbreil M."/>
            <person name="Kuo A."/>
            <person name="Kohler A."/>
            <person name="Symeonidi A."/>
            <person name="Balestrini R."/>
            <person name="Charron P."/>
            <person name="Duensing N."/>
            <person name="Frei-dit-Frey N."/>
            <person name="Gianinazzi-Pearson V."/>
            <person name="Gilbert B."/>
            <person name="Handa Y."/>
            <person name="Hijri M."/>
            <person name="Kaul R."/>
            <person name="Kawaguchi M."/>
            <person name="Krajinski F."/>
            <person name="Lammers P."/>
            <person name="Lapierre D."/>
            <person name="Masclaux F.G."/>
            <person name="Murat C."/>
            <person name="Morin E."/>
            <person name="Ndikumana S."/>
            <person name="Pagni M."/>
            <person name="Petitpierre D."/>
            <person name="Requena N."/>
            <person name="Rosikiewicz P."/>
            <person name="Riley R."/>
            <person name="Saito K."/>
            <person name="San Clemente H."/>
            <person name="Shapiro H."/>
            <person name="van Tuinen D."/>
            <person name="Becard G."/>
            <person name="Bonfante P."/>
            <person name="Paszkowski U."/>
            <person name="Shachar-Hill Y."/>
            <person name="Young J.P."/>
            <person name="Sanders I.R."/>
            <person name="Henrissat B."/>
            <person name="Rensing S.A."/>
            <person name="Grigoriev I.V."/>
            <person name="Corradi N."/>
            <person name="Roux C."/>
            <person name="Martin F."/>
        </authorList>
    </citation>
    <scope>NUCLEOTIDE SEQUENCE</scope>
    <source>
        <strain evidence="3">DAOM 197198</strain>
    </source>
</reference>
<protein>
    <recommendedName>
        <fullName evidence="2">CCHC-type domain-containing protein</fullName>
    </recommendedName>
</protein>
<feature type="domain" description="CCHC-type" evidence="2">
    <location>
        <begin position="317"/>
        <end position="334"/>
    </location>
</feature>
<sequence>MHGKVDRSTLLCNRLVSINDHVKNDKHFEQFEIERDALPTVVDAIIKEFLTPTMLGKQRSQMNQSVCYDISQITDWHHLMEIETDNEEISIGIREQEQDTRQILLRSLVSTILIEAILEGLVCRHFFHVGIYSRFATFHICIILNRWYINPDVELNDLLQQYPFIPVCDKIQSEDNIPFKNPITFQHFFSIRIDSHDSQPSQPAINSPKAIYAELARLSKKAIDCALKSDKQQELLNIFKAFIYDVMSRLELENFTDVINPVVIKHKGWPPKRLISSIEKVLNRENRVLKDVSNSNVIEDNNTSNIIEGFTNDTKGRKCSKCKQYGHYAKTCQNVI</sequence>
<accession>U9U0M8</accession>
<dbReference type="InterPro" id="IPR036875">
    <property type="entry name" value="Znf_CCHC_sf"/>
</dbReference>
<name>U9U0M8_RHIID</name>
<evidence type="ECO:0000313" key="3">
    <source>
        <dbReference type="EMBL" id="ESA13910.1"/>
    </source>
</evidence>
<dbReference type="GO" id="GO:0008270">
    <property type="term" value="F:zinc ion binding"/>
    <property type="evidence" value="ECO:0007669"/>
    <property type="project" value="UniProtKB-KW"/>
</dbReference>
<dbReference type="GO" id="GO:0003676">
    <property type="term" value="F:nucleic acid binding"/>
    <property type="evidence" value="ECO:0007669"/>
    <property type="project" value="InterPro"/>
</dbReference>
<keyword evidence="1" id="KW-0862">Zinc</keyword>
<gene>
    <name evidence="3" type="ORF">GLOINDRAFT_25532</name>
</gene>
<dbReference type="PROSITE" id="PS50158">
    <property type="entry name" value="ZF_CCHC"/>
    <property type="match status" value="1"/>
</dbReference>
<dbReference type="AlphaFoldDB" id="U9U0M8"/>
<dbReference type="EMBL" id="KI283450">
    <property type="protein sequence ID" value="ESA13910.1"/>
    <property type="molecule type" value="Genomic_DNA"/>
</dbReference>
<dbReference type="SUPFAM" id="SSF57756">
    <property type="entry name" value="Retrovirus zinc finger-like domains"/>
    <property type="match status" value="1"/>
</dbReference>
<evidence type="ECO:0000256" key="1">
    <source>
        <dbReference type="PROSITE-ProRule" id="PRU00047"/>
    </source>
</evidence>
<dbReference type="VEuPathDB" id="FungiDB:RhiirFUN_015249"/>
<evidence type="ECO:0000259" key="2">
    <source>
        <dbReference type="PROSITE" id="PS50158"/>
    </source>
</evidence>
<proteinExistence type="predicted"/>
<keyword evidence="1" id="KW-0863">Zinc-finger</keyword>
<dbReference type="InterPro" id="IPR001878">
    <property type="entry name" value="Znf_CCHC"/>
</dbReference>
<dbReference type="HOGENOM" id="CLU_041585_4_1_1"/>